<gene>
    <name evidence="1" type="ORF">GHT07_03725</name>
</gene>
<protein>
    <submittedName>
        <fullName evidence="1">Uncharacterized protein</fullName>
    </submittedName>
</protein>
<dbReference type="SUPFAM" id="SSF52091">
    <property type="entry name" value="SpoIIaa-like"/>
    <property type="match status" value="1"/>
</dbReference>
<sequence>MHEIAIDTGPSSLPIPSAMHARVARGKDHLEVALTGYVGLPELLELIRRVGVISREHGDRRVLFDLLKLEGDVHVAGQMQLGQQVATCLAHLSHVASVVRTDKITRTSESVARSKGAHMKVFDTREHAIAWLRSGLPSDLRHETEGLDVARAAIWASVRHMFPHHSQAIQLPTGTLAISWAIRSDESSDYEMATPITVRLEPELAERLIAADDAERERMALALESSFREGLIGYDPYTAVPRARVIVLG</sequence>
<dbReference type="Pfam" id="PF11964">
    <property type="entry name" value="SpoIIAA-like"/>
    <property type="match status" value="1"/>
</dbReference>
<keyword evidence="2" id="KW-1185">Reference proteome</keyword>
<evidence type="ECO:0000313" key="1">
    <source>
        <dbReference type="EMBL" id="MRD46372.1"/>
    </source>
</evidence>
<dbReference type="InterPro" id="IPR021866">
    <property type="entry name" value="SpoIIAA-like"/>
</dbReference>
<dbReference type="OrthoDB" id="8913288at2"/>
<accession>A0A844AZ85</accession>
<name>A0A844AZ85_9BURK</name>
<dbReference type="AlphaFoldDB" id="A0A844AZ85"/>
<dbReference type="InterPro" id="IPR036513">
    <property type="entry name" value="STAS_dom_sf"/>
</dbReference>
<dbReference type="Proteomes" id="UP000487350">
    <property type="component" value="Unassembled WGS sequence"/>
</dbReference>
<dbReference type="EMBL" id="WJBU01000003">
    <property type="protein sequence ID" value="MRD46372.1"/>
    <property type="molecule type" value="Genomic_DNA"/>
</dbReference>
<organism evidence="1 2">
    <name type="scientific">Caenimonas koreensis DSM 17982</name>
    <dbReference type="NCBI Taxonomy" id="1121255"/>
    <lineage>
        <taxon>Bacteria</taxon>
        <taxon>Pseudomonadati</taxon>
        <taxon>Pseudomonadota</taxon>
        <taxon>Betaproteobacteria</taxon>
        <taxon>Burkholderiales</taxon>
        <taxon>Comamonadaceae</taxon>
        <taxon>Caenimonas</taxon>
    </lineage>
</organism>
<dbReference type="RefSeq" id="WP_153583726.1">
    <property type="nucleotide sequence ID" value="NZ_WJBU01000003.1"/>
</dbReference>
<evidence type="ECO:0000313" key="2">
    <source>
        <dbReference type="Proteomes" id="UP000487350"/>
    </source>
</evidence>
<proteinExistence type="predicted"/>
<comment type="caution">
    <text evidence="1">The sequence shown here is derived from an EMBL/GenBank/DDBJ whole genome shotgun (WGS) entry which is preliminary data.</text>
</comment>
<reference evidence="1 2" key="1">
    <citation type="submission" date="2019-11" db="EMBL/GenBank/DDBJ databases">
        <title>Caenimonas koreensis gen. nov., sp. nov., isolated from activated sludge.</title>
        <authorList>
            <person name="Seung H.R."/>
        </authorList>
    </citation>
    <scope>NUCLEOTIDE SEQUENCE [LARGE SCALE GENOMIC DNA]</scope>
    <source>
        <strain evidence="1 2">EMB320</strain>
    </source>
</reference>